<comment type="caution">
    <text evidence="2">The sequence shown here is derived from an EMBL/GenBank/DDBJ whole genome shotgun (WGS) entry which is preliminary data.</text>
</comment>
<feature type="compositionally biased region" description="Basic residues" evidence="1">
    <location>
        <begin position="1"/>
        <end position="16"/>
    </location>
</feature>
<protein>
    <submittedName>
        <fullName evidence="2">Uncharacterized protein</fullName>
    </submittedName>
</protein>
<feature type="region of interest" description="Disordered" evidence="1">
    <location>
        <begin position="1"/>
        <end position="42"/>
    </location>
</feature>
<evidence type="ECO:0000256" key="1">
    <source>
        <dbReference type="SAM" id="MobiDB-lite"/>
    </source>
</evidence>
<dbReference type="AlphaFoldDB" id="A0AAD7TDL9"/>
<dbReference type="Proteomes" id="UP001221898">
    <property type="component" value="Unassembled WGS sequence"/>
</dbReference>
<feature type="compositionally biased region" description="Polar residues" evidence="1">
    <location>
        <begin position="30"/>
        <end position="42"/>
    </location>
</feature>
<dbReference type="EMBL" id="JAINUG010000001">
    <property type="protein sequence ID" value="KAJ8419049.1"/>
    <property type="molecule type" value="Genomic_DNA"/>
</dbReference>
<organism evidence="2 3">
    <name type="scientific">Aldrovandia affinis</name>
    <dbReference type="NCBI Taxonomy" id="143900"/>
    <lineage>
        <taxon>Eukaryota</taxon>
        <taxon>Metazoa</taxon>
        <taxon>Chordata</taxon>
        <taxon>Craniata</taxon>
        <taxon>Vertebrata</taxon>
        <taxon>Euteleostomi</taxon>
        <taxon>Actinopterygii</taxon>
        <taxon>Neopterygii</taxon>
        <taxon>Teleostei</taxon>
        <taxon>Notacanthiformes</taxon>
        <taxon>Halosauridae</taxon>
        <taxon>Aldrovandia</taxon>
    </lineage>
</organism>
<reference evidence="2" key="1">
    <citation type="journal article" date="2023" name="Science">
        <title>Genome structures resolve the early diversification of teleost fishes.</title>
        <authorList>
            <person name="Parey E."/>
            <person name="Louis A."/>
            <person name="Montfort J."/>
            <person name="Bouchez O."/>
            <person name="Roques C."/>
            <person name="Iampietro C."/>
            <person name="Lluch J."/>
            <person name="Castinel A."/>
            <person name="Donnadieu C."/>
            <person name="Desvignes T."/>
            <person name="Floi Bucao C."/>
            <person name="Jouanno E."/>
            <person name="Wen M."/>
            <person name="Mejri S."/>
            <person name="Dirks R."/>
            <person name="Jansen H."/>
            <person name="Henkel C."/>
            <person name="Chen W.J."/>
            <person name="Zahm M."/>
            <person name="Cabau C."/>
            <person name="Klopp C."/>
            <person name="Thompson A.W."/>
            <person name="Robinson-Rechavi M."/>
            <person name="Braasch I."/>
            <person name="Lecointre G."/>
            <person name="Bobe J."/>
            <person name="Postlethwait J.H."/>
            <person name="Berthelot C."/>
            <person name="Roest Crollius H."/>
            <person name="Guiguen Y."/>
        </authorList>
    </citation>
    <scope>NUCLEOTIDE SEQUENCE</scope>
    <source>
        <strain evidence="2">NC1722</strain>
    </source>
</reference>
<accession>A0AAD7TDL9</accession>
<evidence type="ECO:0000313" key="3">
    <source>
        <dbReference type="Proteomes" id="UP001221898"/>
    </source>
</evidence>
<dbReference type="PROSITE" id="PS51257">
    <property type="entry name" value="PROKAR_LIPOPROTEIN"/>
    <property type="match status" value="1"/>
</dbReference>
<sequence>MVATLTKRHSWKRSPHAHLSLSGCAENHPKIQSKTELGSSHQPPVLLGLVYTGGHLTVSVQVSRPPRD</sequence>
<name>A0AAD7TDL9_9TELE</name>
<evidence type="ECO:0000313" key="2">
    <source>
        <dbReference type="EMBL" id="KAJ8419049.1"/>
    </source>
</evidence>
<proteinExistence type="predicted"/>
<gene>
    <name evidence="2" type="ORF">AAFF_G00005480</name>
</gene>
<keyword evidence="3" id="KW-1185">Reference proteome</keyword>